<gene>
    <name evidence="7" type="ORF">TUM19329_00860</name>
    <name evidence="8" type="ORF">TUM19329_35420</name>
</gene>
<dbReference type="Pfam" id="PF13700">
    <property type="entry name" value="DUF4158"/>
    <property type="match status" value="1"/>
</dbReference>
<proteinExistence type="inferred from homology"/>
<evidence type="ECO:0000313" key="7">
    <source>
        <dbReference type="EMBL" id="BCA93725.1"/>
    </source>
</evidence>
<comment type="similarity">
    <text evidence="1">Belongs to the transposase 7 family.</text>
</comment>
<keyword evidence="9" id="KW-1185">Reference proteome</keyword>
<accession>A0A6F8SZ94</accession>
<dbReference type="InterPro" id="IPR047653">
    <property type="entry name" value="Tn3-like_transpos"/>
</dbReference>
<reference evidence="7" key="1">
    <citation type="journal article" date="2020" name="Microbiol. Resour. Announc.">
        <title>Complete Genome Sequence of Novel Psychrotolerant Legionella Strain TUM19329, Isolated from Antarctic Lake Sediment.</title>
        <authorList>
            <person name="Shimada S."/>
            <person name="Nakai R."/>
            <person name="Aoki K."/>
            <person name="Shimoeda N."/>
            <person name="Ohno G."/>
            <person name="Miyazaki Y."/>
            <person name="Kudoh S."/>
            <person name="Imura S."/>
            <person name="Watanabe K."/>
            <person name="Ishii Y."/>
            <person name="Tateda K."/>
        </authorList>
    </citation>
    <scope>NUCLEOTIDE SEQUENCE [LARGE SCALE GENOMIC DNA]</scope>
    <source>
        <strain evidence="7">TUM19329</strain>
        <plasmid evidence="8">pTUM19329-1</plasmid>
    </source>
</reference>
<evidence type="ECO:0000313" key="9">
    <source>
        <dbReference type="Proteomes" id="UP000502894"/>
    </source>
</evidence>
<evidence type="ECO:0000259" key="5">
    <source>
        <dbReference type="Pfam" id="PF01526"/>
    </source>
</evidence>
<evidence type="ECO:0000313" key="8">
    <source>
        <dbReference type="EMBL" id="BCA97181.1"/>
    </source>
</evidence>
<dbReference type="GO" id="GO:0004803">
    <property type="term" value="F:transposase activity"/>
    <property type="evidence" value="ECO:0007669"/>
    <property type="project" value="InterPro"/>
</dbReference>
<evidence type="ECO:0000256" key="3">
    <source>
        <dbReference type="ARBA" id="ARBA00023125"/>
    </source>
</evidence>
<dbReference type="Pfam" id="PF01526">
    <property type="entry name" value="DDE_Tnp_Tn3"/>
    <property type="match status" value="1"/>
</dbReference>
<dbReference type="NCBIfam" id="NF033527">
    <property type="entry name" value="transpos_Tn3"/>
    <property type="match status" value="1"/>
</dbReference>
<keyword evidence="3" id="KW-0238">DNA-binding</keyword>
<dbReference type="InterPro" id="IPR002513">
    <property type="entry name" value="Tn3_Tnp_DDE_dom"/>
</dbReference>
<dbReference type="GO" id="GO:0003677">
    <property type="term" value="F:DNA binding"/>
    <property type="evidence" value="ECO:0007669"/>
    <property type="project" value="UniProtKB-KW"/>
</dbReference>
<dbReference type="EMBL" id="AP022840">
    <property type="protein sequence ID" value="BCA97181.1"/>
    <property type="molecule type" value="Genomic_DNA"/>
</dbReference>
<feature type="domain" description="DUF4158" evidence="6">
    <location>
        <begin position="2"/>
        <end position="175"/>
    </location>
</feature>
<dbReference type="Proteomes" id="UP000502894">
    <property type="component" value="Plasmid pTUM19329-1"/>
</dbReference>
<feature type="domain" description="Tn3 transposase DDE" evidence="5">
    <location>
        <begin position="591"/>
        <end position="979"/>
    </location>
</feature>
<organism evidence="7 9">
    <name type="scientific">Legionella antarctica</name>
    <dbReference type="NCBI Taxonomy" id="2708020"/>
    <lineage>
        <taxon>Bacteria</taxon>
        <taxon>Pseudomonadati</taxon>
        <taxon>Pseudomonadota</taxon>
        <taxon>Gammaproteobacteria</taxon>
        <taxon>Legionellales</taxon>
        <taxon>Legionellaceae</taxon>
        <taxon>Legionella</taxon>
    </lineage>
</organism>
<evidence type="ECO:0000256" key="4">
    <source>
        <dbReference type="ARBA" id="ARBA00023172"/>
    </source>
</evidence>
<dbReference type="AlphaFoldDB" id="A0A6F8SZ94"/>
<protein>
    <recommendedName>
        <fullName evidence="10">Tn3 family transposase</fullName>
    </recommendedName>
</protein>
<evidence type="ECO:0000256" key="1">
    <source>
        <dbReference type="ARBA" id="ARBA00009402"/>
    </source>
</evidence>
<keyword evidence="4" id="KW-0233">DNA recombination</keyword>
<geneLocation type="plasmid" evidence="8 9">
    <name>pTUM19329-1</name>
</geneLocation>
<evidence type="ECO:0000256" key="2">
    <source>
        <dbReference type="ARBA" id="ARBA00022578"/>
    </source>
</evidence>
<dbReference type="Proteomes" id="UP000502894">
    <property type="component" value="Chromosome"/>
</dbReference>
<keyword evidence="2" id="KW-0815">Transposition</keyword>
<evidence type="ECO:0008006" key="10">
    <source>
        <dbReference type="Google" id="ProtNLM"/>
    </source>
</evidence>
<dbReference type="KEGG" id="lant:TUM19329_35420"/>
<dbReference type="InterPro" id="IPR025296">
    <property type="entry name" value="DUF4158"/>
</dbReference>
<dbReference type="KEGG" id="lant:TUM19329_00860"/>
<keyword evidence="8" id="KW-0614">Plasmid</keyword>
<evidence type="ECO:0000259" key="6">
    <source>
        <dbReference type="Pfam" id="PF13700"/>
    </source>
</evidence>
<dbReference type="GO" id="GO:0006313">
    <property type="term" value="P:DNA transposition"/>
    <property type="evidence" value="ECO:0007669"/>
    <property type="project" value="InterPro"/>
</dbReference>
<name>A0A6F8SZ94_9GAMM</name>
<sequence>MSSIEKTAYPRFPKRRKIKSAELSKNYSLRHDEMNMINLGGKNDRSRFNLAIQLKTFQRLGYFIEMDKIPSEIITHVRQELKYHYRLTPGYSDNNKSIYRHRQKIREFLNVKRWGYEPTDGVNIHQGMKLAIQYAYDASHSMNNLSDIINAVIEKLVHASYELPSFYRLSRIVRHTRHSVNNKIFRETMRRVMASGQSDLFTSLLKLQDGTQRTLFNKLKNLPKRPSIKKFHEFLDHFQWLMSFGNVINCLDGIAKIKIEQFAEEANQLSADELNDFSEAKRYTLIAALIYRSQANAKDALAVMFCRLISIAHKHSKTELENKLKNSKEDTCNIVELFKQIIHDGESITEQAKFVKEFYKKIEDGGGFAVLTNKCDDILASHGNEYRIYLTDMIQKRRSLLFKILKALQLHSPTQDDKLIVAMKYLLTHENRRAEFITDDIDLSFTTAFWKKQIMGSINKTKINRRAMESCVFEYVSKGLNSGDLYVKGARNYADYRAELLPWAECGEHLETYCEDVGIANNAKDMLGHLKKTLTDKAQYVDQNYFNIPDFVINEEGRPVLKKYEPKSKSENAEKIENLVRSRLPERSLLDILTNGHHHTGWADEFGPISGTEGKLDNPIEKYILTNFCYGTSLGPTQTAKHVRFEIEPRTLSRINKKHFTLKSLTKAILRIINCLNEFPLLHAWGSGQRVAVDGTLEDIHDDNMIAEQHIRYGRKGGIAYRHIADNYIALFSTFIQCGVWEAIHIIDGLLKNASEVQPNIVHSDTQGQSLPVFAFAYLLGIQLMPRIRNWKDLNLYRVDKKTKYTNIDSMFCESEIDWDLLETHWQDLMQVIISIKLGKVSSSFILTKLNSYNNQNRLYKAFQELGKVIRTTFLLDYVSSKELRQTITATTNKVESYHTLEDWIRFGSKYLVASNDPDEMEKAVKHNDLIANCIMLQNVIDITDVCHALIQEGYTITAEDLSHMSPYMTEQIKRFGEYILDLGRRPVNLHVTRDKFLFKVRTESIEHAVAA</sequence>
<dbReference type="EMBL" id="AP022839">
    <property type="protein sequence ID" value="BCA93725.1"/>
    <property type="molecule type" value="Genomic_DNA"/>
</dbReference>
<dbReference type="RefSeq" id="WP_173235536.1">
    <property type="nucleotide sequence ID" value="NZ_AP022839.1"/>
</dbReference>